<accession>D5UI81</accession>
<dbReference type="SUPFAM" id="SSF52540">
    <property type="entry name" value="P-loop containing nucleoside triphosphate hydrolases"/>
    <property type="match status" value="1"/>
</dbReference>
<dbReference type="Proteomes" id="UP000000849">
    <property type="component" value="Chromosome"/>
</dbReference>
<name>D5UI81_CELFN</name>
<keyword evidence="2" id="KW-0808">Transferase</keyword>
<dbReference type="InterPro" id="IPR027417">
    <property type="entry name" value="P-loop_NTPase"/>
</dbReference>
<reference evidence="2 3" key="1">
    <citation type="journal article" date="2010" name="Stand. Genomic Sci.">
        <title>Complete genome sequence of Cellulomonas flavigena type strain (134).</title>
        <authorList>
            <person name="Abt B."/>
            <person name="Foster B."/>
            <person name="Lapidus A."/>
            <person name="Clum A."/>
            <person name="Sun H."/>
            <person name="Pukall R."/>
            <person name="Lucas S."/>
            <person name="Glavina Del Rio T."/>
            <person name="Nolan M."/>
            <person name="Tice H."/>
            <person name="Cheng J.F."/>
            <person name="Pitluck S."/>
            <person name="Liolios K."/>
            <person name="Ivanova N."/>
            <person name="Mavromatis K."/>
            <person name="Ovchinnikova G."/>
            <person name="Pati A."/>
            <person name="Goodwin L."/>
            <person name="Chen A."/>
            <person name="Palaniappan K."/>
            <person name="Land M."/>
            <person name="Hauser L."/>
            <person name="Chang Y.J."/>
            <person name="Jeffries C.D."/>
            <person name="Rohde M."/>
            <person name="Goker M."/>
            <person name="Woyke T."/>
            <person name="Bristow J."/>
            <person name="Eisen J.A."/>
            <person name="Markowitz V."/>
            <person name="Hugenholtz P."/>
            <person name="Kyrpides N.C."/>
            <person name="Klenk H.P."/>
        </authorList>
    </citation>
    <scope>NUCLEOTIDE SEQUENCE [LARGE SCALE GENOMIC DNA]</scope>
    <source>
        <strain evidence="3">ATCC 482 / DSM 20109 / BCRC 11376 / JCM 18109 / NBRC 3775 / NCIMB 8073 / NRS 134</strain>
    </source>
</reference>
<dbReference type="KEGG" id="cfl:Cfla_2538"/>
<dbReference type="Pfam" id="PF00485">
    <property type="entry name" value="PRK"/>
    <property type="match status" value="1"/>
</dbReference>
<gene>
    <name evidence="2" type="ordered locus">Cfla_2538</name>
</gene>
<evidence type="ECO:0000313" key="2">
    <source>
        <dbReference type="EMBL" id="ADG75426.1"/>
    </source>
</evidence>
<dbReference type="STRING" id="446466.Cfla_2538"/>
<dbReference type="GO" id="GO:0005524">
    <property type="term" value="F:ATP binding"/>
    <property type="evidence" value="ECO:0007669"/>
    <property type="project" value="InterPro"/>
</dbReference>
<dbReference type="GO" id="GO:0016301">
    <property type="term" value="F:kinase activity"/>
    <property type="evidence" value="ECO:0007669"/>
    <property type="project" value="UniProtKB-KW"/>
</dbReference>
<evidence type="ECO:0000313" key="3">
    <source>
        <dbReference type="Proteomes" id="UP000000849"/>
    </source>
</evidence>
<evidence type="ECO:0000259" key="1">
    <source>
        <dbReference type="Pfam" id="PF00485"/>
    </source>
</evidence>
<dbReference type="EMBL" id="CP001964">
    <property type="protein sequence ID" value="ADG75426.1"/>
    <property type="molecule type" value="Genomic_DNA"/>
</dbReference>
<dbReference type="HOGENOM" id="CLU_090613_0_0_11"/>
<keyword evidence="2" id="KW-0418">Kinase</keyword>
<protein>
    <submittedName>
        <fullName evidence="2">Phosphoribulokinase / uridine kinase family</fullName>
    </submittedName>
</protein>
<proteinExistence type="predicted"/>
<dbReference type="RefSeq" id="WP_013117759.1">
    <property type="nucleotide sequence ID" value="NC_014151.1"/>
</dbReference>
<dbReference type="Gene3D" id="3.40.50.300">
    <property type="entry name" value="P-loop containing nucleotide triphosphate hydrolases"/>
    <property type="match status" value="1"/>
</dbReference>
<sequence>MTDERTRVLERVASAVPDAATLGRPVRVGVDGTDGAGKTTFADELAVVLRASGRAVLRASVDGFHHSREVRYRRGRTSPEGFFRDSYDLDALRTVLLDPLGPDHVGPRRVRTAVHDHTTDTDPGTPWHVVDDATVLVLDGIFLQRDELRSVWDLAVWLEVPFAQTYARMAVRDGCPPDPDDPANARYREGQRLYLAACAPAARADVVVDNSDLAAPRLLRAP</sequence>
<feature type="domain" description="Phosphoribulokinase/uridine kinase" evidence="1">
    <location>
        <begin position="28"/>
        <end position="173"/>
    </location>
</feature>
<organism evidence="2 3">
    <name type="scientific">Cellulomonas flavigena (strain ATCC 482 / DSM 20109 / BCRC 11376 / JCM 18109 / NBRC 3775 / NCIMB 8073 / NRS 134)</name>
    <dbReference type="NCBI Taxonomy" id="446466"/>
    <lineage>
        <taxon>Bacteria</taxon>
        <taxon>Bacillati</taxon>
        <taxon>Actinomycetota</taxon>
        <taxon>Actinomycetes</taxon>
        <taxon>Micrococcales</taxon>
        <taxon>Cellulomonadaceae</taxon>
        <taxon>Cellulomonas</taxon>
    </lineage>
</organism>
<dbReference type="AlphaFoldDB" id="D5UI81"/>
<keyword evidence="3" id="KW-1185">Reference proteome</keyword>
<dbReference type="eggNOG" id="COG0572">
    <property type="taxonomic scope" value="Bacteria"/>
</dbReference>
<dbReference type="InterPro" id="IPR006083">
    <property type="entry name" value="PRK/URK"/>
</dbReference>